<evidence type="ECO:0000313" key="1">
    <source>
        <dbReference type="EMBL" id="KKN64506.1"/>
    </source>
</evidence>
<gene>
    <name evidence="1" type="ORF">LCGC14_0491190</name>
</gene>
<sequence length="87" mass="9825">MDQIKTHISGMEVDVTKDIFAKNITIDFFAGGKQKIGFVRFSKITDATYLFELNIKGKKVGLSYTIPQEGVDTSEYDDPTRPPYQES</sequence>
<organism evidence="1">
    <name type="scientific">marine sediment metagenome</name>
    <dbReference type="NCBI Taxonomy" id="412755"/>
    <lineage>
        <taxon>unclassified sequences</taxon>
        <taxon>metagenomes</taxon>
        <taxon>ecological metagenomes</taxon>
    </lineage>
</organism>
<reference evidence="1" key="1">
    <citation type="journal article" date="2015" name="Nature">
        <title>Complex archaea that bridge the gap between prokaryotes and eukaryotes.</title>
        <authorList>
            <person name="Spang A."/>
            <person name="Saw J.H."/>
            <person name="Jorgensen S.L."/>
            <person name="Zaremba-Niedzwiedzka K."/>
            <person name="Martijn J."/>
            <person name="Lind A.E."/>
            <person name="van Eijk R."/>
            <person name="Schleper C."/>
            <person name="Guy L."/>
            <person name="Ettema T.J."/>
        </authorList>
    </citation>
    <scope>NUCLEOTIDE SEQUENCE</scope>
</reference>
<proteinExistence type="predicted"/>
<dbReference type="AlphaFoldDB" id="A0A0F9UTJ0"/>
<dbReference type="EMBL" id="LAZR01000553">
    <property type="protein sequence ID" value="KKN64506.1"/>
    <property type="molecule type" value="Genomic_DNA"/>
</dbReference>
<name>A0A0F9UTJ0_9ZZZZ</name>
<accession>A0A0F9UTJ0</accession>
<comment type="caution">
    <text evidence="1">The sequence shown here is derived from an EMBL/GenBank/DDBJ whole genome shotgun (WGS) entry which is preliminary data.</text>
</comment>
<protein>
    <submittedName>
        <fullName evidence="1">Uncharacterized protein</fullName>
    </submittedName>
</protein>